<feature type="domain" description="CD-NTase-associated protein 12/Pycsar effector protein TIR" evidence="1">
    <location>
        <begin position="413"/>
        <end position="528"/>
    </location>
</feature>
<accession>A0ABX7P406</accession>
<keyword evidence="3" id="KW-1185">Reference proteome</keyword>
<evidence type="ECO:0000259" key="1">
    <source>
        <dbReference type="Pfam" id="PF10137"/>
    </source>
</evidence>
<dbReference type="RefSeq" id="WP_206726729.1">
    <property type="nucleotide sequence ID" value="NZ_CP071090.1"/>
</dbReference>
<sequence length="557" mass="63069">MSPEEVNVLELIWSHFKKHGDWPQKARFAVLLRHQGVDFNALAGEDRWISASSDKVRVSFDALLVLPEVKQLLEPLPRLLRLLARRFEEQADPDENPDASKPRVESSEFFALWGDGNRDRAILAARLLEQFLNWHVRRTGGLDSDKFYFTPELDNLRYEHVESLDGFMAIAAVQYGKVRREPRGRHLDLLRAVYASLQQTGHWPPLVRFTLEHRDKLGFIPELVSELSPVFIRNLSPQFREPRRIVLANHALPYVAGPTGAALAASIVRAVGDLWFEAESSPNSSKSFTIEQIADKLKLPVEKVLPIARLLEDQPWGWANPGGGSEQGWYVIVRDNDIQHFMGVRSWEEYVRIRDQRSPMHALVPEDTLGFDMSLADSPQEAVRAAVRAAVALVPDGASSANQPTVSARAQPKVFLGHGHSHLWRALKDFLQAELQLDPVEFNSATIVGQHIVQRLNDILGECKLAFLVMTPELEVMDEGTRSRHARQNVIHEIGLFQGRLGFEKTIILRQQDCAEFSNNAGVVYIEFPPGKIEACFEHVRRVVRKLLPEAQSPPRR</sequence>
<protein>
    <submittedName>
        <fullName evidence="2">Nucleotide-binding protein</fullName>
    </submittedName>
</protein>
<dbReference type="Pfam" id="PF10137">
    <property type="entry name" value="CAP12-PCTIR_TIR"/>
    <property type="match status" value="1"/>
</dbReference>
<dbReference type="EMBL" id="CP071090">
    <property type="protein sequence ID" value="QSQ25172.1"/>
    <property type="molecule type" value="Genomic_DNA"/>
</dbReference>
<evidence type="ECO:0000313" key="3">
    <source>
        <dbReference type="Proteomes" id="UP000662747"/>
    </source>
</evidence>
<proteinExistence type="predicted"/>
<dbReference type="Proteomes" id="UP000662747">
    <property type="component" value="Chromosome"/>
</dbReference>
<gene>
    <name evidence="2" type="ORF">JY651_09675</name>
</gene>
<reference evidence="2 3" key="1">
    <citation type="submission" date="2021-02" db="EMBL/GenBank/DDBJ databases">
        <title>De Novo genome assembly of isolated myxobacteria.</title>
        <authorList>
            <person name="Stevens D.C."/>
        </authorList>
    </citation>
    <scope>NUCLEOTIDE SEQUENCE [LARGE SCALE GENOMIC DNA]</scope>
    <source>
        <strain evidence="3">SCPEA02</strain>
    </source>
</reference>
<name>A0ABX7P406_9BACT</name>
<evidence type="ECO:0000313" key="2">
    <source>
        <dbReference type="EMBL" id="QSQ25172.1"/>
    </source>
</evidence>
<dbReference type="InterPro" id="IPR019302">
    <property type="entry name" value="CAP12/PCTIR_TIR_dom"/>
</dbReference>
<organism evidence="2 3">
    <name type="scientific">Pyxidicoccus parkwayensis</name>
    <dbReference type="NCBI Taxonomy" id="2813578"/>
    <lineage>
        <taxon>Bacteria</taxon>
        <taxon>Pseudomonadati</taxon>
        <taxon>Myxococcota</taxon>
        <taxon>Myxococcia</taxon>
        <taxon>Myxococcales</taxon>
        <taxon>Cystobacterineae</taxon>
        <taxon>Myxococcaceae</taxon>
        <taxon>Pyxidicoccus</taxon>
    </lineage>
</organism>